<dbReference type="GO" id="GO:0032991">
    <property type="term" value="C:protein-containing complex"/>
    <property type="evidence" value="ECO:0007669"/>
    <property type="project" value="TreeGrafter"/>
</dbReference>
<gene>
    <name evidence="1" type="primary">YNE4</name>
</gene>
<dbReference type="PANTHER" id="PTHR14614">
    <property type="entry name" value="HEPATOCELLULAR CARCINOMA-ASSOCIATED ANTIGEN"/>
    <property type="match status" value="1"/>
</dbReference>
<dbReference type="OrthoDB" id="194386at2759"/>
<dbReference type="AlphaFoldDB" id="C1BVI3"/>
<protein>
    <submittedName>
        <fullName evidence="1">R08D7.4</fullName>
    </submittedName>
</protein>
<sequence length="349" mass="39654">MTIQDEKRSNICSTFSDYFLKRVNPEYMAWEDLKWSIESFIQTEKEREALSLDVIKSLENVSRFPVSRSYLRNVFTKTGLWLKEPCRLSIVGSDEDSDFDFVFKSYDSGSITLLEENEKIMGRGTTGLISWQGAGLLVEWADALGKDIIQGSNILELGSGLGLLGLTLLKNKELGIKSYTCTDTHPNVLNFLLNNAKINLENSAEKENNLESWLTSGPPVIVDTLNADYTDISIDRFRVKYLDWTNYEESELPEDIDLILGSDLVYDRDLLPSLSSLIATLLRKNKSEAYLACTQRTFETIEFFLRALKDCGLKADVAYKRTFSPIADAVMMTHETLKPIVLYKITHEE</sequence>
<evidence type="ECO:0000313" key="1">
    <source>
        <dbReference type="EMBL" id="ACO13036.1"/>
    </source>
</evidence>
<reference evidence="1" key="1">
    <citation type="submission" date="2009-06" db="EMBL/GenBank/DDBJ databases">
        <title>Lepeophtheirus salmonis ESTs and full-length cDNAs.</title>
        <authorList>
            <person name="Yasuike M."/>
            <person name="von Schalburg K."/>
            <person name="Cooper G."/>
            <person name="Leong J."/>
            <person name="Jones S.R.M."/>
            <person name="Koop B.F."/>
        </authorList>
    </citation>
    <scope>NUCLEOTIDE SEQUENCE</scope>
    <source>
        <strain evidence="1">Pacific form</strain>
        <tissue evidence="1">Whole</tissue>
    </source>
</reference>
<dbReference type="EMBL" id="BT078612">
    <property type="protein sequence ID" value="ACO13036.1"/>
    <property type="molecule type" value="mRNA"/>
</dbReference>
<dbReference type="PANTHER" id="PTHR14614:SF130">
    <property type="entry name" value="PROTEIN-LYSINE N-METHYLTRANSFERASE EEF2KMT"/>
    <property type="match status" value="1"/>
</dbReference>
<dbReference type="Gene3D" id="3.40.50.150">
    <property type="entry name" value="Vaccinia Virus protein VP39"/>
    <property type="match status" value="1"/>
</dbReference>
<name>C1BVI3_LEPSM</name>
<dbReference type="SUPFAM" id="SSF53335">
    <property type="entry name" value="S-adenosyl-L-methionine-dependent methyltransferases"/>
    <property type="match status" value="1"/>
</dbReference>
<dbReference type="InterPro" id="IPR029063">
    <property type="entry name" value="SAM-dependent_MTases_sf"/>
</dbReference>
<accession>C1BVI3</accession>
<dbReference type="InterPro" id="IPR019410">
    <property type="entry name" value="Methyltransf_16"/>
</dbReference>
<organism evidence="1">
    <name type="scientific">Lepeophtheirus salmonis</name>
    <name type="common">Salmon louse</name>
    <name type="synonym">Caligus salmonis</name>
    <dbReference type="NCBI Taxonomy" id="72036"/>
    <lineage>
        <taxon>Eukaryota</taxon>
        <taxon>Metazoa</taxon>
        <taxon>Ecdysozoa</taxon>
        <taxon>Arthropoda</taxon>
        <taxon>Crustacea</taxon>
        <taxon>Multicrustacea</taxon>
        <taxon>Hexanauplia</taxon>
        <taxon>Copepoda</taxon>
        <taxon>Siphonostomatoida</taxon>
        <taxon>Caligidae</taxon>
        <taxon>Lepeophtheirus</taxon>
    </lineage>
</organism>
<dbReference type="OMA" id="AYLACTQ"/>
<dbReference type="Pfam" id="PF10294">
    <property type="entry name" value="Methyltransf_16"/>
    <property type="match status" value="2"/>
</dbReference>
<proteinExistence type="evidence at transcript level"/>